<protein>
    <submittedName>
        <fullName evidence="1">Uncharacterized protein</fullName>
    </submittedName>
</protein>
<evidence type="ECO:0000313" key="2">
    <source>
        <dbReference type="Proteomes" id="UP000663686"/>
    </source>
</evidence>
<dbReference type="EMBL" id="CP069352">
    <property type="protein sequence ID" value="QRK82320.1"/>
    <property type="molecule type" value="Genomic_DNA"/>
</dbReference>
<evidence type="ECO:0000313" key="1">
    <source>
        <dbReference type="EMBL" id="QRK82320.1"/>
    </source>
</evidence>
<keyword evidence="2" id="KW-1185">Reference proteome</keyword>
<reference evidence="1 2" key="2">
    <citation type="submission" date="2021-03" db="EMBL/GenBank/DDBJ databases">
        <title>P. granadensis CT364 genome publication.</title>
        <authorList>
            <person name="Stach J."/>
            <person name="Montero-Calasanz Md.C."/>
        </authorList>
    </citation>
    <scope>NUCLEOTIDE SEQUENCE [LARGE SCALE GENOMIC DNA]</scope>
    <source>
        <strain evidence="1 2">CT364</strain>
    </source>
</reference>
<gene>
    <name evidence="1" type="ORF">JN757_17370</name>
</gene>
<name>A0ABX7GAD5_9PSED</name>
<accession>A0ABX7GAD5</accession>
<dbReference type="RefSeq" id="WP_203418486.1">
    <property type="nucleotide sequence ID" value="NZ_CP069352.1"/>
</dbReference>
<reference evidence="1 2" key="1">
    <citation type="submission" date="2021-02" db="EMBL/GenBank/DDBJ databases">
        <authorList>
            <person name="Cea Torrescassana E."/>
        </authorList>
    </citation>
    <scope>NUCLEOTIDE SEQUENCE [LARGE SCALE GENOMIC DNA]</scope>
    <source>
        <strain evidence="1 2">CT364</strain>
    </source>
</reference>
<sequence>MDQVMLRESAEYLEEVISKYTSDAKVGCLHKALSTLIADARAGTIVLPLQWNDIPGTYAFIEGGLQQYRDLETAYARFKIEITGGESPLMKSLRLNQRMRDEE</sequence>
<organism evidence="1 2">
    <name type="scientific">Pseudomonas granadensis</name>
    <dbReference type="NCBI Taxonomy" id="1421430"/>
    <lineage>
        <taxon>Bacteria</taxon>
        <taxon>Pseudomonadati</taxon>
        <taxon>Pseudomonadota</taxon>
        <taxon>Gammaproteobacteria</taxon>
        <taxon>Pseudomonadales</taxon>
        <taxon>Pseudomonadaceae</taxon>
        <taxon>Pseudomonas</taxon>
    </lineage>
</organism>
<proteinExistence type="predicted"/>
<dbReference type="Proteomes" id="UP000663686">
    <property type="component" value="Chromosome"/>
</dbReference>